<evidence type="ECO:0000313" key="12">
    <source>
        <dbReference type="Ensembl" id="ENSAOCP00000031217.2"/>
    </source>
</evidence>
<comment type="similarity">
    <text evidence="1">Belongs to the nesprin family.</text>
</comment>
<dbReference type="STRING" id="80972.ENSAOCP00000031217"/>
<dbReference type="PANTHER" id="PTHR14514">
    <property type="entry name" value="PKA ANCHORING PROTEIN"/>
    <property type="match status" value="1"/>
</dbReference>
<evidence type="ECO:0000256" key="7">
    <source>
        <dbReference type="ARBA" id="ARBA00023242"/>
    </source>
</evidence>
<reference evidence="12" key="3">
    <citation type="submission" date="2025-09" db="UniProtKB">
        <authorList>
            <consortium name="Ensembl"/>
        </authorList>
    </citation>
    <scope>IDENTIFICATION</scope>
</reference>
<dbReference type="GO" id="GO:0005640">
    <property type="term" value="C:nuclear outer membrane"/>
    <property type="evidence" value="ECO:0007669"/>
    <property type="project" value="UniProtKB-SubCell"/>
</dbReference>
<protein>
    <recommendedName>
        <fullName evidence="11">KASH domain-containing protein</fullName>
    </recommendedName>
</protein>
<comment type="subcellular location">
    <subcellularLocation>
        <location evidence="8">Nucleus outer membrane</location>
        <topology evidence="8">Single-pass type IV membrane protein</topology>
    </subcellularLocation>
</comment>
<sequence>MPLEVLISCFKYEFWIIQFRKHSKWLCVFRVKKLKETLVTVQQLDKNMSNLRSWLSRIEAELSRPITYSVCHEQEIQRRLAEQQELQRDIEQHTEGVASVLSLCDVLLRDEDAAGGTEAESDSLQETSRSLDQRWRTICAMALDRRLRIEETWTLWCKFLNDYSRFDDWLKMAERTAANPNSADVLFTVAKEELKKFEGFQRQVHEWLTQLELVNNQYRRLARENRTDRASQLKAMVHEGNRRWDTLHRRVAAILRRLKYFTSQREEFEGTRESMLVWLTELDLQLTNVEHFSESDVHHKIQQLNSFQKEITLNTERIDGLIVFGEGLIQRSSPQDAALIEDELEELHSYCQEVFSRLVRFHQRLSHPPQSREEPELSATTFSLESSLELIGRPWLGRNLGSLPATPTHLLTSPLERSGRETPASVDSLPLEWDHTGDVGGSSSHEDDEEEEADDEEGPYFSALSGTFIVRHINGTATGNIHTLLYVSSFAAAVMLDTEGNLETPTLTSTPLKHNYVRLKKLFKRVCVLSGVIERWELLQAQSRCNQQVGSQEPQTPTSDLDDITSWLENVILELKHLKHSDPAASIEDMECFLLQEMQKMFAHYKSIMLSVNLWTEEAPELQNRLMSMNRDWSRVCTGLQQWDSSLRKTLMRCQEFHETLHSLLLWLAHAESRRYAVDISHPDITARALQQHSSTLTDLREELRGRQAQQASLQALWSQLQPEDGAEESDEAQEKLHVTGSKLKLLLRQVDQDLSTLQQRLDCESASAVEAQNASSDTFQEEMRDSARPRSFFYRVLRAAFPLQLLLLLLLLLPCLIPVSESDPSCTVANNFARSFYPMLHYTNGPPPT</sequence>
<dbReference type="PANTHER" id="PTHR14514:SF4">
    <property type="entry name" value="NESPRIN-2"/>
    <property type="match status" value="1"/>
</dbReference>
<dbReference type="CDD" id="cd00176">
    <property type="entry name" value="SPEC"/>
    <property type="match status" value="2"/>
</dbReference>
<dbReference type="GeneTree" id="ENSGT00940000154656"/>
<evidence type="ECO:0000256" key="8">
    <source>
        <dbReference type="ARBA" id="ARBA00046312"/>
    </source>
</evidence>
<keyword evidence="6 9" id="KW-0472">Membrane</keyword>
<evidence type="ECO:0000256" key="6">
    <source>
        <dbReference type="ARBA" id="ARBA00023136"/>
    </source>
</evidence>
<dbReference type="Pfam" id="PF25035">
    <property type="entry name" value="SYNE1"/>
    <property type="match status" value="1"/>
</dbReference>
<reference evidence="12" key="2">
    <citation type="submission" date="2025-08" db="UniProtKB">
        <authorList>
            <consortium name="Ensembl"/>
        </authorList>
    </citation>
    <scope>IDENTIFICATION</scope>
</reference>
<dbReference type="Gene3D" id="1.20.58.60">
    <property type="match status" value="4"/>
</dbReference>
<evidence type="ECO:0000256" key="4">
    <source>
        <dbReference type="ARBA" id="ARBA00022737"/>
    </source>
</evidence>
<evidence type="ECO:0000256" key="2">
    <source>
        <dbReference type="ARBA" id="ARBA00022553"/>
    </source>
</evidence>
<feature type="domain" description="KASH" evidence="11">
    <location>
        <begin position="791"/>
        <end position="850"/>
    </location>
</feature>
<evidence type="ECO:0000256" key="1">
    <source>
        <dbReference type="ARBA" id="ARBA00008619"/>
    </source>
</evidence>
<keyword evidence="3 9" id="KW-0812">Transmembrane</keyword>
<keyword evidence="7" id="KW-0539">Nucleus</keyword>
<feature type="topological domain" description="Cytoplasmic" evidence="9">
    <location>
        <begin position="1"/>
        <end position="799"/>
    </location>
</feature>
<reference evidence="12 13" key="1">
    <citation type="submission" date="2022-01" db="EMBL/GenBank/DDBJ databases">
        <title>A chromosome-scale genome assembly of the false clownfish, Amphiprion ocellaris.</title>
        <authorList>
            <person name="Ryu T."/>
        </authorList>
    </citation>
    <scope>NUCLEOTIDE SEQUENCE [LARGE SCALE GENOMIC DNA]</scope>
</reference>
<keyword evidence="5" id="KW-1133">Transmembrane helix</keyword>
<dbReference type="SMART" id="SM00150">
    <property type="entry name" value="SPEC"/>
    <property type="match status" value="4"/>
</dbReference>
<dbReference type="SMART" id="SM01249">
    <property type="entry name" value="KASH"/>
    <property type="match status" value="1"/>
</dbReference>
<proteinExistence type="inferred from homology"/>
<dbReference type="Ensembl" id="ENSAOCT00000026966.2">
    <property type="protein sequence ID" value="ENSAOCP00000031217.2"/>
    <property type="gene ID" value="ENSAOCG00000031354.1"/>
</dbReference>
<accession>A0A3Q1CTB0</accession>
<dbReference type="InterPro" id="IPR002017">
    <property type="entry name" value="Spectrin_repeat"/>
</dbReference>
<dbReference type="FunFam" id="1.20.58.60:FF:000157">
    <property type="entry name" value="Nesprin-1 isoform 1"/>
    <property type="match status" value="1"/>
</dbReference>
<dbReference type="Proteomes" id="UP001501940">
    <property type="component" value="Chromosome 12"/>
</dbReference>
<evidence type="ECO:0000259" key="11">
    <source>
        <dbReference type="PROSITE" id="PS51049"/>
    </source>
</evidence>
<dbReference type="InterPro" id="IPR012315">
    <property type="entry name" value="KASH"/>
</dbReference>
<dbReference type="InterPro" id="IPR018159">
    <property type="entry name" value="Spectrin/alpha-actinin"/>
</dbReference>
<feature type="region of interest" description="Disordered" evidence="10">
    <location>
        <begin position="410"/>
        <end position="458"/>
    </location>
</feature>
<dbReference type="PROSITE" id="PS51049">
    <property type="entry name" value="KASH"/>
    <property type="match status" value="1"/>
</dbReference>
<feature type="topological domain" description="Perinuclear space" evidence="9">
    <location>
        <begin position="821"/>
        <end position="850"/>
    </location>
</feature>
<evidence type="ECO:0000256" key="9">
    <source>
        <dbReference type="PROSITE-ProRule" id="PRU00385"/>
    </source>
</evidence>
<keyword evidence="4" id="KW-0677">Repeat</keyword>
<dbReference type="Pfam" id="PF00435">
    <property type="entry name" value="Spectrin"/>
    <property type="match status" value="2"/>
</dbReference>
<evidence type="ECO:0000256" key="3">
    <source>
        <dbReference type="ARBA" id="ARBA00022692"/>
    </source>
</evidence>
<name>A0A3Q1CTB0_AMPOC</name>
<evidence type="ECO:0000256" key="5">
    <source>
        <dbReference type="ARBA" id="ARBA00022989"/>
    </source>
</evidence>
<keyword evidence="13" id="KW-1185">Reference proteome</keyword>
<evidence type="ECO:0000313" key="13">
    <source>
        <dbReference type="Proteomes" id="UP001501940"/>
    </source>
</evidence>
<feature type="compositionally biased region" description="Acidic residues" evidence="10">
    <location>
        <begin position="446"/>
        <end position="458"/>
    </location>
</feature>
<dbReference type="OMA" id="LTNNFAW"/>
<dbReference type="SUPFAM" id="SSF46966">
    <property type="entry name" value="Spectrin repeat"/>
    <property type="match status" value="4"/>
</dbReference>
<dbReference type="InterPro" id="IPR056887">
    <property type="entry name" value="SYNE1/2_dom"/>
</dbReference>
<evidence type="ECO:0000256" key="10">
    <source>
        <dbReference type="SAM" id="MobiDB-lite"/>
    </source>
</evidence>
<dbReference type="AlphaFoldDB" id="A0A3Q1CTB0"/>
<organism evidence="12 13">
    <name type="scientific">Amphiprion ocellaris</name>
    <name type="common">Clown anemonefish</name>
    <dbReference type="NCBI Taxonomy" id="80972"/>
    <lineage>
        <taxon>Eukaryota</taxon>
        <taxon>Metazoa</taxon>
        <taxon>Chordata</taxon>
        <taxon>Craniata</taxon>
        <taxon>Vertebrata</taxon>
        <taxon>Euteleostomi</taxon>
        <taxon>Actinopterygii</taxon>
        <taxon>Neopterygii</taxon>
        <taxon>Teleostei</taxon>
        <taxon>Neoteleostei</taxon>
        <taxon>Acanthomorphata</taxon>
        <taxon>Ovalentaria</taxon>
        <taxon>Pomacentridae</taxon>
        <taxon>Amphiprion</taxon>
    </lineage>
</organism>
<keyword evidence="2" id="KW-0597">Phosphoprotein</keyword>
<dbReference type="Pfam" id="PF10541">
    <property type="entry name" value="KASH"/>
    <property type="match status" value="1"/>
</dbReference>